<evidence type="ECO:0000256" key="5">
    <source>
        <dbReference type="SAM" id="MobiDB-lite"/>
    </source>
</evidence>
<gene>
    <name evidence="8" type="ORF">CFIMG_004993RA</name>
</gene>
<feature type="transmembrane region" description="Helical" evidence="6">
    <location>
        <begin position="20"/>
        <end position="36"/>
    </location>
</feature>
<dbReference type="OrthoDB" id="18453at2759"/>
<dbReference type="InterPro" id="IPR000832">
    <property type="entry name" value="GPCR_2_secretin-like"/>
</dbReference>
<feature type="compositionally biased region" description="Polar residues" evidence="5">
    <location>
        <begin position="263"/>
        <end position="272"/>
    </location>
</feature>
<dbReference type="PROSITE" id="PS50261">
    <property type="entry name" value="G_PROTEIN_RECEP_F2_4"/>
    <property type="match status" value="1"/>
</dbReference>
<evidence type="ECO:0000256" key="2">
    <source>
        <dbReference type="ARBA" id="ARBA00022692"/>
    </source>
</evidence>
<keyword evidence="4 6" id="KW-0472">Membrane</keyword>
<feature type="transmembrane region" description="Helical" evidence="6">
    <location>
        <begin position="118"/>
        <end position="140"/>
    </location>
</feature>
<keyword evidence="2 6" id="KW-0812">Transmembrane</keyword>
<sequence length="476" mass="53530">MGLSERQLETISSIERAGSALSMVGITLIVASYWAIKRLRTIPNLFILYASLANAGASVACVIGYDGLRSGVNSTLCQAQAFLLEMFMQSDPFWSLAMAINVLLVFFFGASPSSFRNYLWLYCTLCYGIPALPAITLLFVRTKERGKVYGDATLWCWIGPNWAFLRLWTYYVPIWICIITSLLIYFAVGYRVFKQRNQLRHATFSHTEADEKQQSISESHDCSEKGLTRPELTITTEVEVTSVTNFDAIIRQSSSSQARPSAGFSTFPSMPSMTPAVTPARRSGEWCPSEESLEPQTIPCPNAHLETTCSSTSANKAFRESQLKRSLCGQCREKLRRIDPVKLAYLRTSFIFAISVLVTWTPSSVNRIHNLMYPSSVDFGLSVASAAVLPLQGLWNAIIFFTTSWRAFREEVLHRLRERHMSKQAALEQAQSQHREALRQYHFRSMPARNGSPVWDDVDNAARELAPRGPYNATTM</sequence>
<feature type="transmembrane region" description="Helical" evidence="6">
    <location>
        <begin position="170"/>
        <end position="193"/>
    </location>
</feature>
<dbReference type="GO" id="GO:0007166">
    <property type="term" value="P:cell surface receptor signaling pathway"/>
    <property type="evidence" value="ECO:0007669"/>
    <property type="project" value="InterPro"/>
</dbReference>
<dbReference type="GO" id="GO:0005886">
    <property type="term" value="C:plasma membrane"/>
    <property type="evidence" value="ECO:0007669"/>
    <property type="project" value="TreeGrafter"/>
</dbReference>
<protein>
    <recommendedName>
        <fullName evidence="7">G-protein coupled receptors family 2 profile 2 domain-containing protein</fullName>
    </recommendedName>
</protein>
<evidence type="ECO:0000256" key="6">
    <source>
        <dbReference type="SAM" id="Phobius"/>
    </source>
</evidence>
<evidence type="ECO:0000313" key="8">
    <source>
        <dbReference type="EMBL" id="PHH54802.1"/>
    </source>
</evidence>
<organism evidence="8 9">
    <name type="scientific">Ceratocystis fimbriata CBS 114723</name>
    <dbReference type="NCBI Taxonomy" id="1035309"/>
    <lineage>
        <taxon>Eukaryota</taxon>
        <taxon>Fungi</taxon>
        <taxon>Dikarya</taxon>
        <taxon>Ascomycota</taxon>
        <taxon>Pezizomycotina</taxon>
        <taxon>Sordariomycetes</taxon>
        <taxon>Hypocreomycetidae</taxon>
        <taxon>Microascales</taxon>
        <taxon>Ceratocystidaceae</taxon>
        <taxon>Ceratocystis</taxon>
    </lineage>
</organism>
<evidence type="ECO:0000256" key="1">
    <source>
        <dbReference type="ARBA" id="ARBA00004141"/>
    </source>
</evidence>
<dbReference type="AlphaFoldDB" id="A0A2C5XDQ7"/>
<proteinExistence type="predicted"/>
<comment type="caution">
    <text evidence="8">The sequence shown here is derived from an EMBL/GenBank/DDBJ whole genome shotgun (WGS) entry which is preliminary data.</text>
</comment>
<feature type="transmembrane region" description="Helical" evidence="6">
    <location>
        <begin position="383"/>
        <end position="408"/>
    </location>
</feature>
<evidence type="ECO:0000256" key="4">
    <source>
        <dbReference type="ARBA" id="ARBA00023136"/>
    </source>
</evidence>
<dbReference type="STRING" id="1035309.A0A2C5XDQ7"/>
<feature type="transmembrane region" description="Helical" evidence="6">
    <location>
        <begin position="45"/>
        <end position="65"/>
    </location>
</feature>
<dbReference type="Gene3D" id="1.20.1070.10">
    <property type="entry name" value="Rhodopsin 7-helix transmembrane proteins"/>
    <property type="match status" value="1"/>
</dbReference>
<evidence type="ECO:0000313" key="9">
    <source>
        <dbReference type="Proteomes" id="UP000222788"/>
    </source>
</evidence>
<dbReference type="GO" id="GO:0004930">
    <property type="term" value="F:G protein-coupled receptor activity"/>
    <property type="evidence" value="ECO:0007669"/>
    <property type="project" value="InterPro"/>
</dbReference>
<dbReference type="PANTHER" id="PTHR23112:SF0">
    <property type="entry name" value="TRANSMEMBRANE PROTEIN 116"/>
    <property type="match status" value="1"/>
</dbReference>
<feature type="transmembrane region" description="Helical" evidence="6">
    <location>
        <begin position="93"/>
        <end position="111"/>
    </location>
</feature>
<dbReference type="EMBL" id="APWK03000019">
    <property type="protein sequence ID" value="PHH54802.1"/>
    <property type="molecule type" value="Genomic_DNA"/>
</dbReference>
<evidence type="ECO:0000259" key="7">
    <source>
        <dbReference type="PROSITE" id="PS50261"/>
    </source>
</evidence>
<feature type="domain" description="G-protein coupled receptors family 2 profile 2" evidence="7">
    <location>
        <begin position="11"/>
        <end position="197"/>
    </location>
</feature>
<dbReference type="PANTHER" id="PTHR23112">
    <property type="entry name" value="G PROTEIN-COUPLED RECEPTOR 157-RELATED"/>
    <property type="match status" value="1"/>
</dbReference>
<dbReference type="InterPro" id="IPR017981">
    <property type="entry name" value="GPCR_2-like_7TM"/>
</dbReference>
<dbReference type="SUPFAM" id="SSF81321">
    <property type="entry name" value="Family A G protein-coupled receptor-like"/>
    <property type="match status" value="1"/>
</dbReference>
<reference evidence="8 9" key="1">
    <citation type="journal article" date="2013" name="Fungal Biol.">
        <title>Analysis of microsatellite markers in the genome of the plant pathogen Ceratocystis fimbriata.</title>
        <authorList>
            <person name="Simpson M.C."/>
            <person name="Wilken P.M."/>
            <person name="Coetzee M.P."/>
            <person name="Wingfield M.J."/>
            <person name="Wingfield B.D."/>
        </authorList>
    </citation>
    <scope>NUCLEOTIDE SEQUENCE [LARGE SCALE GENOMIC DNA]</scope>
    <source>
        <strain evidence="8 9">CBS 114723</strain>
    </source>
</reference>
<accession>A0A2C5XDQ7</accession>
<name>A0A2C5XDQ7_9PEZI</name>
<feature type="region of interest" description="Disordered" evidence="5">
    <location>
        <begin position="260"/>
        <end position="299"/>
    </location>
</feature>
<evidence type="ECO:0000256" key="3">
    <source>
        <dbReference type="ARBA" id="ARBA00022989"/>
    </source>
</evidence>
<dbReference type="Pfam" id="PF00002">
    <property type="entry name" value="7tm_2"/>
    <property type="match status" value="1"/>
</dbReference>
<comment type="subcellular location">
    <subcellularLocation>
        <location evidence="1">Membrane</location>
        <topology evidence="1">Multi-pass membrane protein</topology>
    </subcellularLocation>
</comment>
<feature type="transmembrane region" description="Helical" evidence="6">
    <location>
        <begin position="344"/>
        <end position="363"/>
    </location>
</feature>
<dbReference type="GO" id="GO:0007189">
    <property type="term" value="P:adenylate cyclase-activating G protein-coupled receptor signaling pathway"/>
    <property type="evidence" value="ECO:0007669"/>
    <property type="project" value="TreeGrafter"/>
</dbReference>
<keyword evidence="3 6" id="KW-1133">Transmembrane helix</keyword>
<dbReference type="Proteomes" id="UP000222788">
    <property type="component" value="Unassembled WGS sequence"/>
</dbReference>
<reference evidence="8 9" key="2">
    <citation type="journal article" date="2013" name="IMA Fungus">
        <title>IMA Genome-F 1: Ceratocystis fimbriata: Draft nuclear genome sequence for the plant pathogen, Ceratocystis fimbriata.</title>
        <authorList>
            <person name="Wilken P.M."/>
            <person name="Steenkamp E.T."/>
            <person name="Wingfield M.J."/>
            <person name="de Beer Z.W."/>
            <person name="Wingfield B.D."/>
        </authorList>
    </citation>
    <scope>NUCLEOTIDE SEQUENCE [LARGE SCALE GENOMIC DNA]</scope>
    <source>
        <strain evidence="8 9">CBS 114723</strain>
    </source>
</reference>
<keyword evidence="9" id="KW-1185">Reference proteome</keyword>